<protein>
    <submittedName>
        <fullName evidence="1">Uncharacterized protein</fullName>
    </submittedName>
</protein>
<dbReference type="RefSeq" id="WP_035544297.1">
    <property type="nucleotide sequence ID" value="NZ_BAUP01000065.1"/>
</dbReference>
<dbReference type="AlphaFoldDB" id="A0A023DXK5"/>
<evidence type="ECO:0000313" key="1">
    <source>
        <dbReference type="EMBL" id="GAJ46148.1"/>
    </source>
</evidence>
<name>A0A023DXK5_9PROT</name>
<comment type="caution">
    <text evidence="1">The sequence shown here is derived from an EMBL/GenBank/DDBJ whole genome shotgun (WGS) entry which is preliminary data.</text>
</comment>
<accession>A0A023DXK5</accession>
<organism evidence="1 2">
    <name type="scientific">Holospora elegans E1</name>
    <dbReference type="NCBI Taxonomy" id="1427503"/>
    <lineage>
        <taxon>Bacteria</taxon>
        <taxon>Pseudomonadati</taxon>
        <taxon>Pseudomonadota</taxon>
        <taxon>Alphaproteobacteria</taxon>
        <taxon>Holosporales</taxon>
        <taxon>Holosporaceae</taxon>
        <taxon>Holospora</taxon>
    </lineage>
</organism>
<reference evidence="1 2" key="1">
    <citation type="journal article" date="2014" name="FEMS Microbiol. Lett.">
        <title>Draft genome sequences of three Holospora species (Holospora obtusa, Holospora undulata, and Holospora elegans), endonuclear symbiotic bacteria of the ciliate Paramecium caudatum.</title>
        <authorList>
            <person name="Dohra H."/>
            <person name="Tanaka K."/>
            <person name="Suzuki T."/>
            <person name="Fujishima M."/>
            <person name="Suzuki H."/>
        </authorList>
    </citation>
    <scope>NUCLEOTIDE SEQUENCE [LARGE SCALE GENOMIC DNA]</scope>
    <source>
        <strain evidence="1 2">E1</strain>
    </source>
</reference>
<evidence type="ECO:0000313" key="2">
    <source>
        <dbReference type="Proteomes" id="UP000024842"/>
    </source>
</evidence>
<proteinExistence type="predicted"/>
<gene>
    <name evidence="1" type="ORF">HE1_00473</name>
</gene>
<sequence>MKKLDLDSIENFNSSSFFHVISDENLKSKTFSLFPLKFFIDMKPIVSKKHVRPLENFLPSYDPFQIFDFFQFSQLKEVFNNLTGNEFSESDYSSGFSVSMLPGAPSIPVTSINFSTATRSQASGVSASPVNRATPKIYIAPPVRSDDSDIPAAPMLLGDPIGSGASMNIPPVRTTPKIYIAPPVRSDDSDTSLLRLCCWGIL</sequence>
<keyword evidence="2" id="KW-1185">Reference proteome</keyword>
<dbReference type="Proteomes" id="UP000024842">
    <property type="component" value="Unassembled WGS sequence"/>
</dbReference>
<dbReference type="EMBL" id="BAUP01000065">
    <property type="protein sequence ID" value="GAJ46148.1"/>
    <property type="molecule type" value="Genomic_DNA"/>
</dbReference>
<dbReference type="STRING" id="1427503.HE1_00473"/>